<dbReference type="InterPro" id="IPR050528">
    <property type="entry name" value="L-type_Lectin-RKs"/>
</dbReference>
<comment type="subcellular location">
    <subcellularLocation>
        <location evidence="1">Membrane</location>
        <topology evidence="1">Single-pass type I membrane protein</topology>
    </subcellularLocation>
</comment>
<feature type="chain" id="PRO_5045192437" evidence="14">
    <location>
        <begin position="20"/>
        <end position="678"/>
    </location>
</feature>
<evidence type="ECO:0000256" key="6">
    <source>
        <dbReference type="ARBA" id="ARBA00022729"/>
    </source>
</evidence>
<dbReference type="InterPro" id="IPR013320">
    <property type="entry name" value="ConA-like_dom_sf"/>
</dbReference>
<comment type="similarity">
    <text evidence="3">In the N-terminal section; belongs to the leguminous lectin family.</text>
</comment>
<keyword evidence="6 14" id="KW-0732">Signal</keyword>
<keyword evidence="5 13" id="KW-0812">Transmembrane</keyword>
<evidence type="ECO:0000256" key="13">
    <source>
        <dbReference type="SAM" id="Phobius"/>
    </source>
</evidence>
<evidence type="ECO:0000256" key="1">
    <source>
        <dbReference type="ARBA" id="ARBA00004479"/>
    </source>
</evidence>
<comment type="similarity">
    <text evidence="2">Belongs to the leguminous lectin family.</text>
</comment>
<feature type="signal peptide" evidence="14">
    <location>
        <begin position="1"/>
        <end position="19"/>
    </location>
</feature>
<dbReference type="CDD" id="cd06899">
    <property type="entry name" value="lectin_legume_LecRK_Arcelin_ConA"/>
    <property type="match status" value="1"/>
</dbReference>
<evidence type="ECO:0000256" key="14">
    <source>
        <dbReference type="SAM" id="SignalP"/>
    </source>
</evidence>
<keyword evidence="12 17" id="KW-0675">Receptor</keyword>
<dbReference type="PANTHER" id="PTHR27007">
    <property type="match status" value="1"/>
</dbReference>
<name>A0ABM3I8D6_ZIZJJ</name>
<dbReference type="Proteomes" id="UP001652623">
    <property type="component" value="Chromosome 9"/>
</dbReference>
<dbReference type="InterPro" id="IPR000719">
    <property type="entry name" value="Prot_kinase_dom"/>
</dbReference>
<organism evidence="16 17">
    <name type="scientific">Ziziphus jujuba</name>
    <name type="common">Chinese jujube</name>
    <name type="synonym">Ziziphus sativa</name>
    <dbReference type="NCBI Taxonomy" id="326968"/>
    <lineage>
        <taxon>Eukaryota</taxon>
        <taxon>Viridiplantae</taxon>
        <taxon>Streptophyta</taxon>
        <taxon>Embryophyta</taxon>
        <taxon>Tracheophyta</taxon>
        <taxon>Spermatophyta</taxon>
        <taxon>Magnoliopsida</taxon>
        <taxon>eudicotyledons</taxon>
        <taxon>Gunneridae</taxon>
        <taxon>Pentapetalae</taxon>
        <taxon>rosids</taxon>
        <taxon>fabids</taxon>
        <taxon>Rosales</taxon>
        <taxon>Rhamnaceae</taxon>
        <taxon>Paliureae</taxon>
        <taxon>Ziziphus</taxon>
    </lineage>
</organism>
<comment type="similarity">
    <text evidence="4">In the C-terminal section; belongs to the protein kinase superfamily. Ser/Thr protein kinase family.</text>
</comment>
<dbReference type="SUPFAM" id="SSF49899">
    <property type="entry name" value="Concanavalin A-like lectins/glucanases"/>
    <property type="match status" value="1"/>
</dbReference>
<evidence type="ECO:0000256" key="9">
    <source>
        <dbReference type="ARBA" id="ARBA00022840"/>
    </source>
</evidence>
<protein>
    <submittedName>
        <fullName evidence="17">Probable L-type lectin-domain containing receptor kinase S.5</fullName>
    </submittedName>
</protein>
<evidence type="ECO:0000256" key="5">
    <source>
        <dbReference type="ARBA" id="ARBA00022692"/>
    </source>
</evidence>
<dbReference type="GO" id="GO:0016301">
    <property type="term" value="F:kinase activity"/>
    <property type="evidence" value="ECO:0007669"/>
    <property type="project" value="UniProtKB-KW"/>
</dbReference>
<evidence type="ECO:0000256" key="2">
    <source>
        <dbReference type="ARBA" id="ARBA00007606"/>
    </source>
</evidence>
<keyword evidence="7" id="KW-0430">Lectin</keyword>
<dbReference type="RefSeq" id="XP_048323173.1">
    <property type="nucleotide sequence ID" value="XM_048467216.2"/>
</dbReference>
<evidence type="ECO:0000256" key="7">
    <source>
        <dbReference type="ARBA" id="ARBA00022734"/>
    </source>
</evidence>
<dbReference type="InterPro" id="IPR001220">
    <property type="entry name" value="Legume_lectin_dom"/>
</dbReference>
<dbReference type="PROSITE" id="PS00108">
    <property type="entry name" value="PROTEIN_KINASE_ST"/>
    <property type="match status" value="1"/>
</dbReference>
<dbReference type="InterPro" id="IPR001245">
    <property type="entry name" value="Ser-Thr/Tyr_kinase_cat_dom"/>
</dbReference>
<keyword evidence="9" id="KW-0067">ATP-binding</keyword>
<proteinExistence type="inferred from homology"/>
<keyword evidence="8" id="KW-0547">Nucleotide-binding</keyword>
<evidence type="ECO:0000313" key="17">
    <source>
        <dbReference type="RefSeq" id="XP_048323173.1"/>
    </source>
</evidence>
<gene>
    <name evidence="17" type="primary">LOC125420582</name>
</gene>
<dbReference type="Pfam" id="PF07714">
    <property type="entry name" value="PK_Tyr_Ser-Thr"/>
    <property type="match status" value="1"/>
</dbReference>
<evidence type="ECO:0000256" key="12">
    <source>
        <dbReference type="ARBA" id="ARBA00023170"/>
    </source>
</evidence>
<dbReference type="Pfam" id="PF00139">
    <property type="entry name" value="Lectin_legB"/>
    <property type="match status" value="1"/>
</dbReference>
<dbReference type="SUPFAM" id="SSF56112">
    <property type="entry name" value="Protein kinase-like (PK-like)"/>
    <property type="match status" value="1"/>
</dbReference>
<dbReference type="InterPro" id="IPR011009">
    <property type="entry name" value="Kinase-like_dom_sf"/>
</dbReference>
<dbReference type="Gene3D" id="2.60.120.200">
    <property type="match status" value="1"/>
</dbReference>
<dbReference type="GeneID" id="125420582"/>
<dbReference type="Gene3D" id="1.10.510.10">
    <property type="entry name" value="Transferase(Phosphotransferase) domain 1"/>
    <property type="match status" value="1"/>
</dbReference>
<keyword evidence="17" id="KW-0808">Transferase</keyword>
<evidence type="ECO:0000259" key="15">
    <source>
        <dbReference type="PROSITE" id="PS50011"/>
    </source>
</evidence>
<dbReference type="SMART" id="SM00220">
    <property type="entry name" value="S_TKc"/>
    <property type="match status" value="1"/>
</dbReference>
<dbReference type="InterPro" id="IPR008271">
    <property type="entry name" value="Ser/Thr_kinase_AS"/>
</dbReference>
<feature type="transmembrane region" description="Helical" evidence="13">
    <location>
        <begin position="280"/>
        <end position="306"/>
    </location>
</feature>
<evidence type="ECO:0000313" key="16">
    <source>
        <dbReference type="Proteomes" id="UP001652623"/>
    </source>
</evidence>
<evidence type="ECO:0000256" key="4">
    <source>
        <dbReference type="ARBA" id="ARBA00010217"/>
    </source>
</evidence>
<keyword evidence="17" id="KW-0418">Kinase</keyword>
<sequence>MIICIFVILQFLAIPAAWAQAANEPKDFPFTQFDVSDYSSFHFRGSSIAHGALQVTPDSENLELTNKSGRITYKRPYRLWSSDIDDVVASFNTHFVINIFRNNEWEAGEGLAFVIAPDYEVPENSYGQWLGLTNDTTDGDTENKMVAIEFDTKKQDFDPDNDHIGLNINTIKSKKNVSLNGLGIDLAPHPDKVTNYSVWIQYDGKTKAMEVFMAATSGSTNVEKPVEPILNDTINLKDYVKEESYFGFSASTGNPDIQLNCVWQWNLEVEVLPVKKDRTWLKIVIGVGVPGIVLLGLICVMLGLIYKKKRKRAIDEESLVLGTLKSLPGIPREFRYKDLKKATNNFHESMKLGQGGFGVVYRGVLHEKDGGQHGASTASTTASTTEIAVKRFSRDNVKGQDDFFAELTIIHRLRHKHLVRLLGWSHEKGKLLLVYEFMPNGSLEKHLYDSSNPNTLHWSHRCKILTGVASALHYLHNEYDQKVVHRDLKASNILLDSHYNARLGDFGLARVLDNERNSYAELELGGVPGTMGYVAPECFHTGKATPESDVYGFGAVVLEVISGRSPGVRIHHEQQHYSLVDWVWMLHREGRIQEAVDKRLQNDYNFDEANRLLLLGLACSHPIDSERPQTPAIYQILSGTLPAPHVRPFKPVFTWPSMVSTFSTSDTTLFNITSSTSS</sequence>
<accession>A0ABM3I8D6</accession>
<reference evidence="17" key="1">
    <citation type="submission" date="2025-08" db="UniProtKB">
        <authorList>
            <consortium name="RefSeq"/>
        </authorList>
    </citation>
    <scope>IDENTIFICATION</scope>
    <source>
        <tissue evidence="17">Seedling</tissue>
    </source>
</reference>
<evidence type="ECO:0000256" key="3">
    <source>
        <dbReference type="ARBA" id="ARBA00008536"/>
    </source>
</evidence>
<evidence type="ECO:0000256" key="10">
    <source>
        <dbReference type="ARBA" id="ARBA00022989"/>
    </source>
</evidence>
<feature type="domain" description="Protein kinase" evidence="15">
    <location>
        <begin position="346"/>
        <end position="624"/>
    </location>
</feature>
<evidence type="ECO:0000256" key="8">
    <source>
        <dbReference type="ARBA" id="ARBA00022741"/>
    </source>
</evidence>
<evidence type="ECO:0000256" key="11">
    <source>
        <dbReference type="ARBA" id="ARBA00023136"/>
    </source>
</evidence>
<dbReference type="PROSITE" id="PS50011">
    <property type="entry name" value="PROTEIN_KINASE_DOM"/>
    <property type="match status" value="1"/>
</dbReference>
<keyword evidence="10 13" id="KW-1133">Transmembrane helix</keyword>
<dbReference type="Gene3D" id="3.30.200.20">
    <property type="entry name" value="Phosphorylase Kinase, domain 1"/>
    <property type="match status" value="1"/>
</dbReference>
<keyword evidence="16" id="KW-1185">Reference proteome</keyword>
<keyword evidence="11 13" id="KW-0472">Membrane</keyword>